<gene>
    <name evidence="9" type="ORF">F0919_15475</name>
</gene>
<feature type="transmembrane region" description="Helical" evidence="8">
    <location>
        <begin position="205"/>
        <end position="224"/>
    </location>
</feature>
<name>A0A5M6CCL7_9BACT</name>
<evidence type="ECO:0000313" key="10">
    <source>
        <dbReference type="Proteomes" id="UP000323632"/>
    </source>
</evidence>
<dbReference type="GO" id="GO:0016763">
    <property type="term" value="F:pentosyltransferase activity"/>
    <property type="evidence" value="ECO:0007669"/>
    <property type="project" value="TreeGrafter"/>
</dbReference>
<feature type="transmembrane region" description="Helical" evidence="8">
    <location>
        <begin position="7"/>
        <end position="30"/>
    </location>
</feature>
<evidence type="ECO:0000256" key="3">
    <source>
        <dbReference type="ARBA" id="ARBA00022676"/>
    </source>
</evidence>
<dbReference type="RefSeq" id="WP_150033702.1">
    <property type="nucleotide sequence ID" value="NZ_VWSH01000004.1"/>
</dbReference>
<evidence type="ECO:0000313" key="9">
    <source>
        <dbReference type="EMBL" id="KAA5532200.1"/>
    </source>
</evidence>
<evidence type="ECO:0000256" key="8">
    <source>
        <dbReference type="SAM" id="Phobius"/>
    </source>
</evidence>
<sequence length="446" mass="52660">MFQKKNFTFLFILILLHALWFTGGMCWRHFYNGDSWEYIYLAQNLQHGWFYSANPALPVVDFQLTNRTPLYSILLYVSYAIFGLQNLPVFILQNILSIACCWMIFDLFRKLFPETRYKWLYLLFIFFYPAQLYFATTLTPDHLLQFFLMLYFRQLVLSINNPNAKRIAWMSLWLILATLTKPIMYPYLLLHVIFAVWYSYKIRKVLVLFVGIIPFVIMISYGFWNKSRTGLYHISSVQTHNLLDFNVHAFLNRKYGPDYGDSVVHAINAQLQLKQGLKAQYEFADQQAKAIIKENFAGYSLYHLKESIRFFIEPGKADMDLFTGYIGYYFHAEAPNFYKEYARDGIKGAWNYMKGYPYLPFLLLTVLFNVLRVIGWMLFLFNHKYSLQLKVLTGIYILYFAVITGPVANTRYFLPVLLVMSSLSILGFSGFIEKWKGRKIKSNYAR</sequence>
<keyword evidence="3" id="KW-0328">Glycosyltransferase</keyword>
<evidence type="ECO:0000256" key="6">
    <source>
        <dbReference type="ARBA" id="ARBA00022989"/>
    </source>
</evidence>
<keyword evidence="10" id="KW-1185">Reference proteome</keyword>
<dbReference type="Proteomes" id="UP000323632">
    <property type="component" value="Unassembled WGS sequence"/>
</dbReference>
<feature type="transmembrane region" description="Helical" evidence="8">
    <location>
        <begin position="120"/>
        <end position="152"/>
    </location>
</feature>
<feature type="transmembrane region" description="Helical" evidence="8">
    <location>
        <begin position="358"/>
        <end position="380"/>
    </location>
</feature>
<evidence type="ECO:0000256" key="1">
    <source>
        <dbReference type="ARBA" id="ARBA00004651"/>
    </source>
</evidence>
<proteinExistence type="predicted"/>
<evidence type="ECO:0000256" key="4">
    <source>
        <dbReference type="ARBA" id="ARBA00022679"/>
    </source>
</evidence>
<organism evidence="9 10">
    <name type="scientific">Taibaiella lutea</name>
    <dbReference type="NCBI Taxonomy" id="2608001"/>
    <lineage>
        <taxon>Bacteria</taxon>
        <taxon>Pseudomonadati</taxon>
        <taxon>Bacteroidota</taxon>
        <taxon>Chitinophagia</taxon>
        <taxon>Chitinophagales</taxon>
        <taxon>Chitinophagaceae</taxon>
        <taxon>Taibaiella</taxon>
    </lineage>
</organism>
<dbReference type="InterPro" id="IPR050297">
    <property type="entry name" value="LipidA_mod_glycosyltrf_83"/>
</dbReference>
<dbReference type="AlphaFoldDB" id="A0A5M6CCL7"/>
<evidence type="ECO:0000256" key="2">
    <source>
        <dbReference type="ARBA" id="ARBA00022475"/>
    </source>
</evidence>
<keyword evidence="4 9" id="KW-0808">Transferase</keyword>
<reference evidence="9 10" key="1">
    <citation type="submission" date="2019-09" db="EMBL/GenBank/DDBJ databases">
        <title>Genome sequence and assembly of Taibaiella sp.</title>
        <authorList>
            <person name="Chhetri G."/>
        </authorList>
    </citation>
    <scope>NUCLEOTIDE SEQUENCE [LARGE SCALE GENOMIC DNA]</scope>
    <source>
        <strain evidence="9 10">KVB11</strain>
    </source>
</reference>
<dbReference type="PANTHER" id="PTHR33908">
    <property type="entry name" value="MANNOSYLTRANSFERASE YKCB-RELATED"/>
    <property type="match status" value="1"/>
</dbReference>
<keyword evidence="6 8" id="KW-1133">Transmembrane helix</keyword>
<evidence type="ECO:0000256" key="7">
    <source>
        <dbReference type="ARBA" id="ARBA00023136"/>
    </source>
</evidence>
<keyword evidence="2" id="KW-1003">Cell membrane</keyword>
<dbReference type="PANTHER" id="PTHR33908:SF11">
    <property type="entry name" value="MEMBRANE PROTEIN"/>
    <property type="match status" value="1"/>
</dbReference>
<feature type="transmembrane region" description="Helical" evidence="8">
    <location>
        <begin position="387"/>
        <end position="406"/>
    </location>
</feature>
<protein>
    <submittedName>
        <fullName evidence="9">Glycosyltransferase family 39 protein</fullName>
    </submittedName>
</protein>
<keyword evidence="5 8" id="KW-0812">Transmembrane</keyword>
<dbReference type="GO" id="GO:0005886">
    <property type="term" value="C:plasma membrane"/>
    <property type="evidence" value="ECO:0007669"/>
    <property type="project" value="UniProtKB-SubCell"/>
</dbReference>
<dbReference type="EMBL" id="VWSH01000004">
    <property type="protein sequence ID" value="KAA5532200.1"/>
    <property type="molecule type" value="Genomic_DNA"/>
</dbReference>
<feature type="transmembrane region" description="Helical" evidence="8">
    <location>
        <begin position="412"/>
        <end position="432"/>
    </location>
</feature>
<comment type="caution">
    <text evidence="9">The sequence shown here is derived from an EMBL/GenBank/DDBJ whole genome shotgun (WGS) entry which is preliminary data.</text>
</comment>
<accession>A0A5M6CCL7</accession>
<feature type="transmembrane region" description="Helical" evidence="8">
    <location>
        <begin position="172"/>
        <end position="198"/>
    </location>
</feature>
<comment type="subcellular location">
    <subcellularLocation>
        <location evidence="1">Cell membrane</location>
        <topology evidence="1">Multi-pass membrane protein</topology>
    </subcellularLocation>
</comment>
<dbReference type="GO" id="GO:0009103">
    <property type="term" value="P:lipopolysaccharide biosynthetic process"/>
    <property type="evidence" value="ECO:0007669"/>
    <property type="project" value="UniProtKB-ARBA"/>
</dbReference>
<evidence type="ECO:0000256" key="5">
    <source>
        <dbReference type="ARBA" id="ARBA00022692"/>
    </source>
</evidence>
<keyword evidence="7 8" id="KW-0472">Membrane</keyword>